<dbReference type="SUPFAM" id="SSF51735">
    <property type="entry name" value="NAD(P)-binding Rossmann-fold domains"/>
    <property type="match status" value="1"/>
</dbReference>
<dbReference type="Proteomes" id="UP001291999">
    <property type="component" value="Unassembled WGS sequence"/>
</dbReference>
<name>A0ABU5KHG3_9ACTN</name>
<organism evidence="2 3">
    <name type="scientific">Nocardioides renjunii</name>
    <dbReference type="NCBI Taxonomy" id="3095075"/>
    <lineage>
        <taxon>Bacteria</taxon>
        <taxon>Bacillati</taxon>
        <taxon>Actinomycetota</taxon>
        <taxon>Actinomycetes</taxon>
        <taxon>Propionibacteriales</taxon>
        <taxon>Nocardioidaceae</taxon>
        <taxon>Nocardioides</taxon>
    </lineage>
</organism>
<dbReference type="InterPro" id="IPR029903">
    <property type="entry name" value="RmlD-like-bd"/>
</dbReference>
<evidence type="ECO:0000313" key="3">
    <source>
        <dbReference type="Proteomes" id="UP001291999"/>
    </source>
</evidence>
<dbReference type="RefSeq" id="WP_322425548.1">
    <property type="nucleotide sequence ID" value="NZ_JAXQPW010000008.1"/>
</dbReference>
<reference evidence="2 3" key="1">
    <citation type="submission" date="2023-11" db="EMBL/GenBank/DDBJ databases">
        <title>Novel species in genus Nocardioides.</title>
        <authorList>
            <person name="Zhou H."/>
        </authorList>
    </citation>
    <scope>NUCLEOTIDE SEQUENCE [LARGE SCALE GENOMIC DNA]</scope>
    <source>
        <strain evidence="2 3">S-58</strain>
    </source>
</reference>
<protein>
    <submittedName>
        <fullName evidence="2">Sugar nucleotide-binding protein</fullName>
    </submittedName>
</protein>
<evidence type="ECO:0000259" key="1">
    <source>
        <dbReference type="Pfam" id="PF04321"/>
    </source>
</evidence>
<dbReference type="Pfam" id="PF04321">
    <property type="entry name" value="RmlD_sub_bind"/>
    <property type="match status" value="1"/>
</dbReference>
<dbReference type="PANTHER" id="PTHR43242:SF1">
    <property type="entry name" value="NAD(P)-BINDING ROSSMANN-FOLD SUPERFAMILY PROTEIN"/>
    <property type="match status" value="1"/>
</dbReference>
<feature type="domain" description="RmlD-like substrate binding" evidence="1">
    <location>
        <begin position="1"/>
        <end position="232"/>
    </location>
</feature>
<gene>
    <name evidence="2" type="ORF">SFC79_19105</name>
</gene>
<dbReference type="PANTHER" id="PTHR43242">
    <property type="entry name" value="NAD(P)-BINDING ROSSMANN-FOLD SUPERFAMILY PROTEIN"/>
    <property type="match status" value="1"/>
</dbReference>
<accession>A0ABU5KHG3</accession>
<sequence>MRILVTGGRTGYLGRRVVAAAEATHDVVAVGSADADVRDEAAVRALVERHRPAVIVHTAYVQDDWEVTATGAAHVARAAAGVGARLVLVSSDVVFGGSDRPYTEAAPTDPVSSYGRAKVAAETEALAACPGAVVARTSLILGDGASKHEQLVRALATGAEGVLFEDERRCPVHVGDLATALVELAGNDVRGLLHVGGGEPTSRLELGRLIARRDGLDAGALRPGRRADLADPGPIDVRLDSALAATLLATRLRGASEFLAPRPR</sequence>
<evidence type="ECO:0000313" key="2">
    <source>
        <dbReference type="EMBL" id="MDZ5663894.1"/>
    </source>
</evidence>
<comment type="caution">
    <text evidence="2">The sequence shown here is derived from an EMBL/GenBank/DDBJ whole genome shotgun (WGS) entry which is preliminary data.</text>
</comment>
<dbReference type="Gene3D" id="3.40.50.720">
    <property type="entry name" value="NAD(P)-binding Rossmann-like Domain"/>
    <property type="match status" value="1"/>
</dbReference>
<dbReference type="InterPro" id="IPR036291">
    <property type="entry name" value="NAD(P)-bd_dom_sf"/>
</dbReference>
<dbReference type="EMBL" id="JAXQPW010000008">
    <property type="protein sequence ID" value="MDZ5663894.1"/>
    <property type="molecule type" value="Genomic_DNA"/>
</dbReference>
<keyword evidence="3" id="KW-1185">Reference proteome</keyword>
<proteinExistence type="predicted"/>